<evidence type="ECO:0000313" key="2">
    <source>
        <dbReference type="Proteomes" id="UP001596066"/>
    </source>
</evidence>
<dbReference type="SUPFAM" id="SSF51294">
    <property type="entry name" value="Hedgehog/intein (Hint) domain"/>
    <property type="match status" value="1"/>
</dbReference>
<protein>
    <recommendedName>
        <fullName evidence="3">Hedgehog/Intein (Hint) domain-containing protein</fullName>
    </recommendedName>
</protein>
<accession>A0ABW0V8B3</accession>
<dbReference type="Proteomes" id="UP001596066">
    <property type="component" value="Unassembled WGS sequence"/>
</dbReference>
<keyword evidence="2" id="KW-1185">Reference proteome</keyword>
<comment type="caution">
    <text evidence="1">The sequence shown here is derived from an EMBL/GenBank/DDBJ whole genome shotgun (WGS) entry which is preliminary data.</text>
</comment>
<reference evidence="2" key="1">
    <citation type="journal article" date="2019" name="Int. J. Syst. Evol. Microbiol.">
        <title>The Global Catalogue of Microorganisms (GCM) 10K type strain sequencing project: providing services to taxonomists for standard genome sequencing and annotation.</title>
        <authorList>
            <consortium name="The Broad Institute Genomics Platform"/>
            <consortium name="The Broad Institute Genome Sequencing Center for Infectious Disease"/>
            <person name="Wu L."/>
            <person name="Ma J."/>
        </authorList>
    </citation>
    <scope>NUCLEOTIDE SEQUENCE [LARGE SCALE GENOMIC DNA]</scope>
    <source>
        <strain evidence="2">CGMCC 4.1622</strain>
    </source>
</reference>
<name>A0ABW0V8B3_9ACTN</name>
<sequence>MYEPVLDAKWRVLAGQSATDAMTGSLATLLRSVATETADDGRSATGAAIASNSTTTGYVRVLNPPSCARCAVLAGARYRYNTGFLRHPNCFPAGVVASGPSALAATRRWHEGELVVPATAGGQELPATGNHPVLTDRGWVPANLIQVGDHVVRSTLPEGVVPLVVPDE</sequence>
<dbReference type="InterPro" id="IPR036844">
    <property type="entry name" value="Hint_dom_sf"/>
</dbReference>
<dbReference type="Gene3D" id="2.170.16.10">
    <property type="entry name" value="Hedgehog/Intein (Hint) domain"/>
    <property type="match status" value="1"/>
</dbReference>
<gene>
    <name evidence="1" type="ORF">ACFPZF_09660</name>
</gene>
<dbReference type="RefSeq" id="WP_346146305.1">
    <property type="nucleotide sequence ID" value="NZ_BAAAUA010000027.1"/>
</dbReference>
<evidence type="ECO:0008006" key="3">
    <source>
        <dbReference type="Google" id="ProtNLM"/>
    </source>
</evidence>
<evidence type="ECO:0000313" key="1">
    <source>
        <dbReference type="EMBL" id="MFC5641618.1"/>
    </source>
</evidence>
<proteinExistence type="predicted"/>
<organism evidence="1 2">
    <name type="scientific">Kitasatospora cinereorecta</name>
    <dbReference type="NCBI Taxonomy" id="285560"/>
    <lineage>
        <taxon>Bacteria</taxon>
        <taxon>Bacillati</taxon>
        <taxon>Actinomycetota</taxon>
        <taxon>Actinomycetes</taxon>
        <taxon>Kitasatosporales</taxon>
        <taxon>Streptomycetaceae</taxon>
        <taxon>Kitasatospora</taxon>
    </lineage>
</organism>
<dbReference type="EMBL" id="JBHSOC010000013">
    <property type="protein sequence ID" value="MFC5641618.1"/>
    <property type="molecule type" value="Genomic_DNA"/>
</dbReference>